<evidence type="ECO:0000259" key="2">
    <source>
        <dbReference type="PROSITE" id="PS50800"/>
    </source>
</evidence>
<feature type="compositionally biased region" description="Polar residues" evidence="1">
    <location>
        <begin position="107"/>
        <end position="117"/>
    </location>
</feature>
<feature type="compositionally biased region" description="Polar residues" evidence="1">
    <location>
        <begin position="562"/>
        <end position="574"/>
    </location>
</feature>
<sequence length="894" mass="100523">MCPDHFPLEQFTNKFKIKLRLNAVPSLFANPPLNDEIMQRYDHPDVFITSGPDDSSPPTLNESLSDNYSAEAAQVHTGKRPRENYEDDVDEGYFDPDPKNPRMDFPESTSPRRSLISTGAREREGTRRQIGLRDLAEMSEVSYYNSKDTNLVKVLKTTQQYRSMALDLRRKLTIAQRRNRDLTKTLNDRTVNILNELVISPKSRSILEGEMENFKVKSQGRRWSLQDKLFWLSVMKRGRGRTDFIADHAMVFVVQGLHIKWTQPVAYYFVSKTCPATLLKCLIEDVVKALTEIGLIVKATISDQGPTNRTAIDELRKSYGDNLLYSVGGQRLSRIKLSSLTMRHVNPQGRDKMRVSYAAQVFSSSVSKFIKAIVSISEGRALSHCLPFAELCDDIDTFFDLCNGPKTNENQRHFRANVSADSPHIKEDMWNKMISKLKTWTFIRQKDGVRHIPPCVRGWIENIKSFKFLWCSVKANTKVLKLRNLNQDALENLFCLIRQCGGSSSDLTLSQFTAAMKTCLISRFSRLVSSETKNCLDDESHMASDLSEYLLNDEEPTAAPPAQQSLLRGNTPNNFGRRPKVQSSNPLVRESISAKWVELLPDLLKKLNCPDCFNLLSTPNMHPSDRLISNFINCRNTFERHWIRVISNQNVSCAVGLLLKSSVQWDLFCSTHKNSSEFVDLLVEKIAKALIKQKCADCNGELRAKVSRRTRQALTSKNSIGLYDSEEEVALDAADLQFLLGAVPANTTVSTPHTPAPQTPAPEVPAPQTPVSQTPAALQILVPQILEALRTPAPQTPAFQPLAVPTYSAEPMTPRQLARAKVQSAWSTPCNSVISTPSSELSLSDETICDTITTNNTINKLKIPQLKSILRSKKLKLTGNKDELINRVIGYFSA</sequence>
<comment type="caution">
    <text evidence="3">The sequence shown here is derived from an EMBL/GenBank/DDBJ whole genome shotgun (WGS) entry which is preliminary data.</text>
</comment>
<reference evidence="3" key="2">
    <citation type="journal article" date="2023" name="BMC Genomics">
        <title>Pest status, molecular evolution, and epigenetic factors derived from the genome assembly of Frankliniella fusca, a thysanopteran phytovirus vector.</title>
        <authorList>
            <person name="Catto M.A."/>
            <person name="Labadie P.E."/>
            <person name="Jacobson A.L."/>
            <person name="Kennedy G.G."/>
            <person name="Srinivasan R."/>
            <person name="Hunt B.G."/>
        </authorList>
    </citation>
    <scope>NUCLEOTIDE SEQUENCE</scope>
    <source>
        <strain evidence="3">PL_HMW_Pooled</strain>
    </source>
</reference>
<accession>A0AAE1LE32</accession>
<dbReference type="Gene3D" id="1.10.720.30">
    <property type="entry name" value="SAP domain"/>
    <property type="match status" value="1"/>
</dbReference>
<feature type="region of interest" description="Disordered" evidence="1">
    <location>
        <begin position="72"/>
        <end position="127"/>
    </location>
</feature>
<keyword evidence="4" id="KW-1185">Reference proteome</keyword>
<feature type="compositionally biased region" description="Pro residues" evidence="1">
    <location>
        <begin position="754"/>
        <end position="768"/>
    </location>
</feature>
<proteinExistence type="predicted"/>
<dbReference type="InterPro" id="IPR048365">
    <property type="entry name" value="TNP-like_RNaseH_N"/>
</dbReference>
<evidence type="ECO:0000313" key="4">
    <source>
        <dbReference type="Proteomes" id="UP001219518"/>
    </source>
</evidence>
<feature type="compositionally biased region" description="Basic and acidic residues" evidence="1">
    <location>
        <begin position="96"/>
        <end position="105"/>
    </location>
</feature>
<reference evidence="3" key="1">
    <citation type="submission" date="2021-07" db="EMBL/GenBank/DDBJ databases">
        <authorList>
            <person name="Catto M.A."/>
            <person name="Jacobson A."/>
            <person name="Kennedy G."/>
            <person name="Labadie P."/>
            <person name="Hunt B.G."/>
            <person name="Srinivasan R."/>
        </authorList>
    </citation>
    <scope>NUCLEOTIDE SEQUENCE</scope>
    <source>
        <strain evidence="3">PL_HMW_Pooled</strain>
        <tissue evidence="3">Head</tissue>
    </source>
</reference>
<feature type="region of interest" description="Disordered" evidence="1">
    <location>
        <begin position="749"/>
        <end position="770"/>
    </location>
</feature>
<organism evidence="3 4">
    <name type="scientific">Frankliniella fusca</name>
    <dbReference type="NCBI Taxonomy" id="407009"/>
    <lineage>
        <taxon>Eukaryota</taxon>
        <taxon>Metazoa</taxon>
        <taxon>Ecdysozoa</taxon>
        <taxon>Arthropoda</taxon>
        <taxon>Hexapoda</taxon>
        <taxon>Insecta</taxon>
        <taxon>Pterygota</taxon>
        <taxon>Neoptera</taxon>
        <taxon>Paraneoptera</taxon>
        <taxon>Thysanoptera</taxon>
        <taxon>Terebrantia</taxon>
        <taxon>Thripoidea</taxon>
        <taxon>Thripidae</taxon>
        <taxon>Frankliniella</taxon>
    </lineage>
</organism>
<feature type="compositionally biased region" description="Polar residues" evidence="1">
    <location>
        <begin position="52"/>
        <end position="64"/>
    </location>
</feature>
<dbReference type="SUPFAM" id="SSF68906">
    <property type="entry name" value="SAP domain"/>
    <property type="match status" value="1"/>
</dbReference>
<dbReference type="InterPro" id="IPR048366">
    <property type="entry name" value="TNP-like_GBD"/>
</dbReference>
<evidence type="ECO:0000313" key="3">
    <source>
        <dbReference type="EMBL" id="KAK3916263.1"/>
    </source>
</evidence>
<feature type="region of interest" description="Disordered" evidence="1">
    <location>
        <begin position="558"/>
        <end position="582"/>
    </location>
</feature>
<dbReference type="InterPro" id="IPR003034">
    <property type="entry name" value="SAP_dom"/>
</dbReference>
<dbReference type="InterPro" id="IPR048367">
    <property type="entry name" value="TNP-like_RNaseH_C"/>
</dbReference>
<dbReference type="Proteomes" id="UP001219518">
    <property type="component" value="Unassembled WGS sequence"/>
</dbReference>
<dbReference type="AlphaFoldDB" id="A0AAE1LE32"/>
<dbReference type="EMBL" id="JAHWGI010000505">
    <property type="protein sequence ID" value="KAK3916263.1"/>
    <property type="molecule type" value="Genomic_DNA"/>
</dbReference>
<dbReference type="Pfam" id="PF21788">
    <property type="entry name" value="TNP-like_GBD"/>
    <property type="match status" value="1"/>
</dbReference>
<dbReference type="SMART" id="SM00513">
    <property type="entry name" value="SAP"/>
    <property type="match status" value="1"/>
</dbReference>
<evidence type="ECO:0000256" key="1">
    <source>
        <dbReference type="SAM" id="MobiDB-lite"/>
    </source>
</evidence>
<name>A0AAE1LE32_9NEOP</name>
<protein>
    <submittedName>
        <fullName evidence="3">Transposable element P transposase</fullName>
    </submittedName>
</protein>
<dbReference type="Pfam" id="PF02037">
    <property type="entry name" value="SAP"/>
    <property type="match status" value="1"/>
</dbReference>
<feature type="domain" description="SAP" evidence="2">
    <location>
        <begin position="858"/>
        <end position="892"/>
    </location>
</feature>
<feature type="region of interest" description="Disordered" evidence="1">
    <location>
        <begin position="45"/>
        <end position="64"/>
    </location>
</feature>
<dbReference type="Pfam" id="PF21787">
    <property type="entry name" value="TNP-like_RNaseH_N"/>
    <property type="match status" value="1"/>
</dbReference>
<dbReference type="InterPro" id="IPR036361">
    <property type="entry name" value="SAP_dom_sf"/>
</dbReference>
<dbReference type="PROSITE" id="PS50800">
    <property type="entry name" value="SAP"/>
    <property type="match status" value="1"/>
</dbReference>
<feature type="compositionally biased region" description="Acidic residues" evidence="1">
    <location>
        <begin position="85"/>
        <end position="94"/>
    </location>
</feature>
<dbReference type="Pfam" id="PF21789">
    <property type="entry name" value="TNP-like_RNaseH_C"/>
    <property type="match status" value="1"/>
</dbReference>
<gene>
    <name evidence="3" type="ORF">KUF71_006131</name>
</gene>